<feature type="transmembrane region" description="Helical" evidence="2">
    <location>
        <begin position="65"/>
        <end position="88"/>
    </location>
</feature>
<feature type="transmembrane region" description="Helical" evidence="2">
    <location>
        <begin position="27"/>
        <end position="45"/>
    </location>
</feature>
<dbReference type="Proteomes" id="UP000313359">
    <property type="component" value="Unassembled WGS sequence"/>
</dbReference>
<feature type="compositionally biased region" description="Pro residues" evidence="1">
    <location>
        <begin position="255"/>
        <end position="264"/>
    </location>
</feature>
<reference evidence="3" key="1">
    <citation type="journal article" date="2018" name="Genome Biol. Evol.">
        <title>Genomics and development of Lentinus tigrinus, a white-rot wood-decaying mushroom with dimorphic fruiting bodies.</title>
        <authorList>
            <person name="Wu B."/>
            <person name="Xu Z."/>
            <person name="Knudson A."/>
            <person name="Carlson A."/>
            <person name="Chen N."/>
            <person name="Kovaka S."/>
            <person name="LaButti K."/>
            <person name="Lipzen A."/>
            <person name="Pennachio C."/>
            <person name="Riley R."/>
            <person name="Schakwitz W."/>
            <person name="Umezawa K."/>
            <person name="Ohm R.A."/>
            <person name="Grigoriev I.V."/>
            <person name="Nagy L.G."/>
            <person name="Gibbons J."/>
            <person name="Hibbett D."/>
        </authorList>
    </citation>
    <scope>NUCLEOTIDE SEQUENCE [LARGE SCALE GENOMIC DNA]</scope>
    <source>
        <strain evidence="3">ALCF2SS1-6</strain>
    </source>
</reference>
<keyword evidence="4" id="KW-1185">Reference proteome</keyword>
<keyword evidence="2" id="KW-1133">Transmembrane helix</keyword>
<proteinExistence type="predicted"/>
<dbReference type="EMBL" id="ML122261">
    <property type="protein sequence ID" value="RPD61597.1"/>
    <property type="molecule type" value="Genomic_DNA"/>
</dbReference>
<feature type="transmembrane region" description="Helical" evidence="2">
    <location>
        <begin position="179"/>
        <end position="200"/>
    </location>
</feature>
<evidence type="ECO:0000313" key="3">
    <source>
        <dbReference type="EMBL" id="RPD61597.1"/>
    </source>
</evidence>
<feature type="region of interest" description="Disordered" evidence="1">
    <location>
        <begin position="250"/>
        <end position="312"/>
    </location>
</feature>
<keyword evidence="2" id="KW-0472">Membrane</keyword>
<gene>
    <name evidence="3" type="ORF">L227DRAFT_574092</name>
</gene>
<feature type="compositionally biased region" description="Basic and acidic residues" evidence="1">
    <location>
        <begin position="274"/>
        <end position="291"/>
    </location>
</feature>
<organism evidence="3 4">
    <name type="scientific">Lentinus tigrinus ALCF2SS1-6</name>
    <dbReference type="NCBI Taxonomy" id="1328759"/>
    <lineage>
        <taxon>Eukaryota</taxon>
        <taxon>Fungi</taxon>
        <taxon>Dikarya</taxon>
        <taxon>Basidiomycota</taxon>
        <taxon>Agaricomycotina</taxon>
        <taxon>Agaricomycetes</taxon>
        <taxon>Polyporales</taxon>
        <taxon>Polyporaceae</taxon>
        <taxon>Lentinus</taxon>
    </lineage>
</organism>
<evidence type="ECO:0000256" key="1">
    <source>
        <dbReference type="SAM" id="MobiDB-lite"/>
    </source>
</evidence>
<evidence type="ECO:0000256" key="2">
    <source>
        <dbReference type="SAM" id="Phobius"/>
    </source>
</evidence>
<name>A0A5C2SEC3_9APHY</name>
<protein>
    <submittedName>
        <fullName evidence="3">Uncharacterized protein</fullName>
    </submittedName>
</protein>
<sequence>MSTRPPPLRPSDRPPTYRMVTRVYGNSLRPVVIVIGSLIAIWALICAIPSFQDINEDKENGQPKFAVFDIVLGVIYTATCVIQVFGVLAATTQRLALIRIYALLSTIASVLVVGAGFLRVVIHFAFKNGLLDECEKVTQGEGVEFRFGIWGPHVRDKLTPAESVEFCTSAWNRDSLNEIIFLIFEILFAIFFTIISWAYYHQARDPSSAANVQRAPAGGNAYPDHYNRPYDAEGFAPTYAPYNANANAGPYQPSYAPPPGPPPADLGYGVGVGTKDRDFKDNDSEVTKFDDPFADFDEPSKAKDAGTPPPTH</sequence>
<accession>A0A5C2SEC3</accession>
<dbReference type="OrthoDB" id="3352285at2759"/>
<dbReference type="AlphaFoldDB" id="A0A5C2SEC3"/>
<evidence type="ECO:0000313" key="4">
    <source>
        <dbReference type="Proteomes" id="UP000313359"/>
    </source>
</evidence>
<keyword evidence="2" id="KW-0812">Transmembrane</keyword>
<feature type="transmembrane region" description="Helical" evidence="2">
    <location>
        <begin position="100"/>
        <end position="122"/>
    </location>
</feature>